<comment type="caution">
    <text evidence="1">The sequence shown here is derived from an EMBL/GenBank/DDBJ whole genome shotgun (WGS) entry which is preliminary data.</text>
</comment>
<organism evidence="1 2">
    <name type="scientific">Sphingomonas liriopis</name>
    <dbReference type="NCBI Taxonomy" id="2949094"/>
    <lineage>
        <taxon>Bacteria</taxon>
        <taxon>Pseudomonadati</taxon>
        <taxon>Pseudomonadota</taxon>
        <taxon>Alphaproteobacteria</taxon>
        <taxon>Sphingomonadales</taxon>
        <taxon>Sphingomonadaceae</taxon>
        <taxon>Sphingomonas</taxon>
    </lineage>
</organism>
<dbReference type="EMBL" id="JAMLDY010000008">
    <property type="protein sequence ID" value="MCP3734806.1"/>
    <property type="molecule type" value="Genomic_DNA"/>
</dbReference>
<dbReference type="RefSeq" id="WP_254288827.1">
    <property type="nucleotide sequence ID" value="NZ_JAMLDY010000008.1"/>
</dbReference>
<dbReference type="Proteomes" id="UP001139486">
    <property type="component" value="Unassembled WGS sequence"/>
</dbReference>
<evidence type="ECO:0000313" key="1">
    <source>
        <dbReference type="EMBL" id="MCP3734806.1"/>
    </source>
</evidence>
<dbReference type="AlphaFoldDB" id="A0A9X2HPA4"/>
<proteinExistence type="predicted"/>
<name>A0A9X2HPA4_9SPHN</name>
<evidence type="ECO:0008006" key="3">
    <source>
        <dbReference type="Google" id="ProtNLM"/>
    </source>
</evidence>
<reference evidence="1" key="1">
    <citation type="submission" date="2022-05" db="EMBL/GenBank/DDBJ databases">
        <title>Sphingomonas sp. strain RP10 Genome sequencing and assembly.</title>
        <authorList>
            <person name="Kim I."/>
        </authorList>
    </citation>
    <scope>NUCLEOTIDE SEQUENCE</scope>
    <source>
        <strain evidence="1">RP10</strain>
    </source>
</reference>
<keyword evidence="2" id="KW-1185">Reference proteome</keyword>
<protein>
    <recommendedName>
        <fullName evidence="3">Hemerythrin-like domain-containing protein</fullName>
    </recommendedName>
</protein>
<sequence>MSTVSDTLRLDPRRISWSRLLGDHDRIAQQCAALVALVQRDDEATETASILLLELAVFVADHLGVEDEVIDLTLAALRTGTPPRSAVAMTVALDALKRDWTTFLVTWTPAAVAADWPAFAVAAQAMLPRLAAQVRHENELLYAEALRRGIIDRGEPILH</sequence>
<accession>A0A9X2HPA4</accession>
<evidence type="ECO:0000313" key="2">
    <source>
        <dbReference type="Proteomes" id="UP001139486"/>
    </source>
</evidence>
<gene>
    <name evidence="1" type="ORF">M9979_07975</name>
</gene>